<keyword evidence="4 8" id="KW-0812">Transmembrane</keyword>
<keyword evidence="6 8" id="KW-0472">Membrane</keyword>
<feature type="transmembrane region" description="Helical" evidence="8">
    <location>
        <begin position="35"/>
        <end position="53"/>
    </location>
</feature>
<dbReference type="InterPro" id="IPR026039">
    <property type="entry name" value="YfgM"/>
</dbReference>
<evidence type="ECO:0000256" key="4">
    <source>
        <dbReference type="ARBA" id="ARBA00022692"/>
    </source>
</evidence>
<sequence length="237" mass="25172">MALAPGETSETFIREVDENLRRDQAEAVFKRYGKWFAAAAILLLIAVGAYLFWKNQQAERAAEGSEQFAAILTDVGTGKTGTDIDQRLDALAKDSTGSLSGAARLTSAAVALQKSDRAAAIAQYRQVMDDGDVPQAVRDTATIRLTQLEFDSLQPQQVIDRLQPLAVKDSAWYGSAGELTALAMIKANRRREAGVLLASIAAAKDVPAPIRGRAEQLASTLSIPAAPAAVPPAPAAR</sequence>
<evidence type="ECO:0000313" key="11">
    <source>
        <dbReference type="Proteomes" id="UP001501310"/>
    </source>
</evidence>
<keyword evidence="7" id="KW-0143">Chaperone</keyword>
<evidence type="ECO:0000256" key="3">
    <source>
        <dbReference type="ARBA" id="ARBA00022475"/>
    </source>
</evidence>
<reference evidence="11" key="1">
    <citation type="journal article" date="2019" name="Int. J. Syst. Evol. Microbiol.">
        <title>The Global Catalogue of Microorganisms (GCM) 10K type strain sequencing project: providing services to taxonomists for standard genome sequencing and annotation.</title>
        <authorList>
            <consortium name="The Broad Institute Genomics Platform"/>
            <consortium name="The Broad Institute Genome Sequencing Center for Infectious Disease"/>
            <person name="Wu L."/>
            <person name="Ma J."/>
        </authorList>
    </citation>
    <scope>NUCLEOTIDE SEQUENCE [LARGE SCALE GENOMIC DNA]</scope>
    <source>
        <strain evidence="11">JCM 16603</strain>
    </source>
</reference>
<name>A0ABP7RRK8_9SPHN</name>
<gene>
    <name evidence="10" type="ORF">GCM10022211_10140</name>
</gene>
<feature type="domain" description="Ancillary SecYEG translocon subunit/Cell division coordinator CpoB TPR" evidence="9">
    <location>
        <begin position="29"/>
        <end position="193"/>
    </location>
</feature>
<dbReference type="InterPro" id="IPR018704">
    <property type="entry name" value="SecYEG/CpoB_TPR"/>
</dbReference>
<keyword evidence="3" id="KW-1003">Cell membrane</keyword>
<evidence type="ECO:0000256" key="5">
    <source>
        <dbReference type="ARBA" id="ARBA00022989"/>
    </source>
</evidence>
<evidence type="ECO:0000259" key="9">
    <source>
        <dbReference type="Pfam" id="PF09976"/>
    </source>
</evidence>
<proteinExistence type="predicted"/>
<dbReference type="PANTHER" id="PTHR38035">
    <property type="entry name" value="UPF0070 PROTEIN YFGM"/>
    <property type="match status" value="1"/>
</dbReference>
<comment type="subcellular location">
    <subcellularLocation>
        <location evidence="2">Cell membrane</location>
    </subcellularLocation>
    <subcellularLocation>
        <location evidence="1">Membrane</location>
        <topology evidence="1">Single-pass membrane protein</topology>
    </subcellularLocation>
</comment>
<dbReference type="EMBL" id="BAAAZD010000001">
    <property type="protein sequence ID" value="GAA4001275.1"/>
    <property type="molecule type" value="Genomic_DNA"/>
</dbReference>
<evidence type="ECO:0000256" key="8">
    <source>
        <dbReference type="SAM" id="Phobius"/>
    </source>
</evidence>
<protein>
    <submittedName>
        <fullName evidence="10">Tetratricopeptide repeat protein</fullName>
    </submittedName>
</protein>
<dbReference type="PANTHER" id="PTHR38035:SF1">
    <property type="entry name" value="ANCILLARY SECYEG TRANSLOCON SUBUNIT"/>
    <property type="match status" value="1"/>
</dbReference>
<comment type="caution">
    <text evidence="10">The sequence shown here is derived from an EMBL/GenBank/DDBJ whole genome shotgun (WGS) entry which is preliminary data.</text>
</comment>
<evidence type="ECO:0000256" key="6">
    <source>
        <dbReference type="ARBA" id="ARBA00023136"/>
    </source>
</evidence>
<dbReference type="RefSeq" id="WP_344709082.1">
    <property type="nucleotide sequence ID" value="NZ_BAAAZD010000001.1"/>
</dbReference>
<keyword evidence="5 8" id="KW-1133">Transmembrane helix</keyword>
<keyword evidence="11" id="KW-1185">Reference proteome</keyword>
<evidence type="ECO:0000313" key="10">
    <source>
        <dbReference type="EMBL" id="GAA4001275.1"/>
    </source>
</evidence>
<organism evidence="10 11">
    <name type="scientific">Sphingomonas humi</name>
    <dbReference type="NCBI Taxonomy" id="335630"/>
    <lineage>
        <taxon>Bacteria</taxon>
        <taxon>Pseudomonadati</taxon>
        <taxon>Pseudomonadota</taxon>
        <taxon>Alphaproteobacteria</taxon>
        <taxon>Sphingomonadales</taxon>
        <taxon>Sphingomonadaceae</taxon>
        <taxon>Sphingomonas</taxon>
    </lineage>
</organism>
<accession>A0ABP7RRK8</accession>
<dbReference type="Proteomes" id="UP001501310">
    <property type="component" value="Unassembled WGS sequence"/>
</dbReference>
<evidence type="ECO:0000256" key="1">
    <source>
        <dbReference type="ARBA" id="ARBA00004167"/>
    </source>
</evidence>
<evidence type="ECO:0000256" key="7">
    <source>
        <dbReference type="ARBA" id="ARBA00023186"/>
    </source>
</evidence>
<dbReference type="Pfam" id="PF09976">
    <property type="entry name" value="TPR_21"/>
    <property type="match status" value="1"/>
</dbReference>
<evidence type="ECO:0000256" key="2">
    <source>
        <dbReference type="ARBA" id="ARBA00004236"/>
    </source>
</evidence>